<dbReference type="EMBL" id="CP003630">
    <property type="protein sequence ID" value="AFZ16435.1"/>
    <property type="molecule type" value="Genomic_DNA"/>
</dbReference>
<evidence type="ECO:0000313" key="1">
    <source>
        <dbReference type="EMBL" id="AFZ16435.1"/>
    </source>
</evidence>
<name>K9W7S0_9CYAN</name>
<protein>
    <submittedName>
        <fullName evidence="1">Uncharacterized protein</fullName>
    </submittedName>
</protein>
<dbReference type="Proteomes" id="UP000010471">
    <property type="component" value="Chromosome"/>
</dbReference>
<evidence type="ECO:0000313" key="2">
    <source>
        <dbReference type="Proteomes" id="UP000010471"/>
    </source>
</evidence>
<proteinExistence type="predicted"/>
<accession>K9W7S0</accession>
<organism evidence="1 2">
    <name type="scientific">Allocoleopsis franciscana PCC 7113</name>
    <dbReference type="NCBI Taxonomy" id="1173027"/>
    <lineage>
        <taxon>Bacteria</taxon>
        <taxon>Bacillati</taxon>
        <taxon>Cyanobacteriota</taxon>
        <taxon>Cyanophyceae</taxon>
        <taxon>Coleofasciculales</taxon>
        <taxon>Coleofasciculaceae</taxon>
        <taxon>Allocoleopsis</taxon>
        <taxon>Allocoleopsis franciscana</taxon>
    </lineage>
</organism>
<dbReference type="AlphaFoldDB" id="K9W7S0"/>
<dbReference type="KEGG" id="mic:Mic7113_0517"/>
<dbReference type="HOGENOM" id="CLU_2862834_0_0_3"/>
<gene>
    <name evidence="1" type="ORF">Mic7113_0517</name>
</gene>
<sequence length="64" mass="7357">MVLLIFCLSDPLEQQFQVLKGSRQAGHKKSVSHFKFGIDSKKRYPIAIIRARKNAHVVTIPPRR</sequence>
<keyword evidence="2" id="KW-1185">Reference proteome</keyword>
<reference evidence="1 2" key="1">
    <citation type="submission" date="2012-06" db="EMBL/GenBank/DDBJ databases">
        <title>Finished chromosome of genome of Microcoleus sp. PCC 7113.</title>
        <authorList>
            <consortium name="US DOE Joint Genome Institute"/>
            <person name="Gugger M."/>
            <person name="Coursin T."/>
            <person name="Rippka R."/>
            <person name="Tandeau De Marsac N."/>
            <person name="Huntemann M."/>
            <person name="Wei C.-L."/>
            <person name="Han J."/>
            <person name="Detter J.C."/>
            <person name="Han C."/>
            <person name="Tapia R."/>
            <person name="Chen A."/>
            <person name="Kyrpides N."/>
            <person name="Mavromatis K."/>
            <person name="Markowitz V."/>
            <person name="Szeto E."/>
            <person name="Ivanova N."/>
            <person name="Pagani I."/>
            <person name="Pati A."/>
            <person name="Goodwin L."/>
            <person name="Nordberg H.P."/>
            <person name="Cantor M.N."/>
            <person name="Hua S.X."/>
            <person name="Woyke T."/>
            <person name="Kerfeld C.A."/>
        </authorList>
    </citation>
    <scope>NUCLEOTIDE SEQUENCE [LARGE SCALE GENOMIC DNA]</scope>
    <source>
        <strain evidence="1 2">PCC 7113</strain>
    </source>
</reference>